<evidence type="ECO:0000259" key="7">
    <source>
        <dbReference type="Pfam" id="PF00389"/>
    </source>
</evidence>
<dbReference type="InterPro" id="IPR029009">
    <property type="entry name" value="ASB_dom_sf"/>
</dbReference>
<dbReference type="SUPFAM" id="SSF52283">
    <property type="entry name" value="Formate/glycerate dehydrogenase catalytic domain-like"/>
    <property type="match status" value="1"/>
</dbReference>
<dbReference type="InterPro" id="IPR029753">
    <property type="entry name" value="D-isomer_DH_CS"/>
</dbReference>
<dbReference type="Gene3D" id="3.40.50.720">
    <property type="entry name" value="NAD(P)-binding Rossmann-like Domain"/>
    <property type="match status" value="2"/>
</dbReference>
<dbReference type="Gene3D" id="3.30.70.260">
    <property type="match status" value="1"/>
</dbReference>
<reference evidence="10 12" key="1">
    <citation type="submission" date="2014-02" db="EMBL/GenBank/DDBJ databases">
        <title>Aquamicrobium defluvii Genome sequencing.</title>
        <authorList>
            <person name="Wang X."/>
        </authorList>
    </citation>
    <scope>NUCLEOTIDE SEQUENCE [LARGE SCALE GENOMIC DNA]</scope>
    <source>
        <strain evidence="10 12">W13Z1</strain>
    </source>
</reference>
<comment type="catalytic activity">
    <reaction evidence="5 6">
        <text>(2R)-3-phosphoglycerate + NAD(+) = 3-phosphooxypyruvate + NADH + H(+)</text>
        <dbReference type="Rhea" id="RHEA:12641"/>
        <dbReference type="ChEBI" id="CHEBI:15378"/>
        <dbReference type="ChEBI" id="CHEBI:18110"/>
        <dbReference type="ChEBI" id="CHEBI:57540"/>
        <dbReference type="ChEBI" id="CHEBI:57945"/>
        <dbReference type="ChEBI" id="CHEBI:58272"/>
        <dbReference type="EC" id="1.1.1.95"/>
    </reaction>
</comment>
<dbReference type="InterPro" id="IPR029752">
    <property type="entry name" value="D-isomer_DH_CS1"/>
</dbReference>
<evidence type="ECO:0000256" key="5">
    <source>
        <dbReference type="ARBA" id="ARBA00048731"/>
    </source>
</evidence>
<dbReference type="PROSITE" id="PS00670">
    <property type="entry name" value="D_2_HYDROXYACID_DH_2"/>
    <property type="match status" value="1"/>
</dbReference>
<dbReference type="SUPFAM" id="SSF55021">
    <property type="entry name" value="ACT-like"/>
    <property type="match status" value="1"/>
</dbReference>
<dbReference type="OrthoDB" id="9793626at2"/>
<dbReference type="Pfam" id="PF19304">
    <property type="entry name" value="PGDH_inter"/>
    <property type="match status" value="1"/>
</dbReference>
<dbReference type="FunFam" id="3.40.50.720:FF:000021">
    <property type="entry name" value="D-3-phosphoglycerate dehydrogenase"/>
    <property type="match status" value="1"/>
</dbReference>
<proteinExistence type="inferred from homology"/>
<dbReference type="Pfam" id="PF02826">
    <property type="entry name" value="2-Hacid_dh_C"/>
    <property type="match status" value="1"/>
</dbReference>
<dbReference type="SUPFAM" id="SSF51735">
    <property type="entry name" value="NAD(P)-binding Rossmann-fold domains"/>
    <property type="match status" value="1"/>
</dbReference>
<evidence type="ECO:0000313" key="11">
    <source>
        <dbReference type="EMBL" id="TDR37180.1"/>
    </source>
</evidence>
<dbReference type="PATRIC" id="fig|69279.3.peg.108"/>
<dbReference type="InterPro" id="IPR006140">
    <property type="entry name" value="D-isomer_DH_NAD-bd"/>
</dbReference>
<dbReference type="InterPro" id="IPR045626">
    <property type="entry name" value="PGDH_ASB_dom"/>
</dbReference>
<comment type="caution">
    <text evidence="10">The sequence shown here is derived from an EMBL/GenBank/DDBJ whole genome shotgun (WGS) entry which is preliminary data.</text>
</comment>
<dbReference type="PANTHER" id="PTHR42938:SF47">
    <property type="entry name" value="HYDROXYPYRUVATE REDUCTASE"/>
    <property type="match status" value="1"/>
</dbReference>
<dbReference type="InterPro" id="IPR045865">
    <property type="entry name" value="ACT-like_dom_sf"/>
</dbReference>
<keyword evidence="13" id="KW-1185">Reference proteome</keyword>
<dbReference type="Proteomes" id="UP000019849">
    <property type="component" value="Unassembled WGS sequence"/>
</dbReference>
<dbReference type="CDD" id="cd04902">
    <property type="entry name" value="ACT_3PGDH-xct"/>
    <property type="match status" value="1"/>
</dbReference>
<dbReference type="Pfam" id="PF00389">
    <property type="entry name" value="2-Hacid_dh"/>
    <property type="match status" value="1"/>
</dbReference>
<dbReference type="PROSITE" id="PS00671">
    <property type="entry name" value="D_2_HYDROXYACID_DH_3"/>
    <property type="match status" value="1"/>
</dbReference>
<keyword evidence="3 6" id="KW-0560">Oxidoreductase</keyword>
<dbReference type="EMBL" id="JENY01000001">
    <property type="protein sequence ID" value="EXL10384.1"/>
    <property type="molecule type" value="Genomic_DNA"/>
</dbReference>
<feature type="domain" description="D-3-phosphoglycerate dehydrogenase ASB" evidence="9">
    <location>
        <begin position="326"/>
        <end position="444"/>
    </location>
</feature>
<evidence type="ECO:0000256" key="6">
    <source>
        <dbReference type="RuleBase" id="RU363003"/>
    </source>
</evidence>
<dbReference type="UniPathway" id="UPA00135">
    <property type="reaction ID" value="UER00196"/>
</dbReference>
<dbReference type="SUPFAM" id="SSF143548">
    <property type="entry name" value="Serine metabolism enzymes domain"/>
    <property type="match status" value="1"/>
</dbReference>
<evidence type="ECO:0000256" key="3">
    <source>
        <dbReference type="ARBA" id="ARBA00023002"/>
    </source>
</evidence>
<dbReference type="InterPro" id="IPR006139">
    <property type="entry name" value="D-isomer_2_OHA_DH_cat_dom"/>
</dbReference>
<organism evidence="10 12">
    <name type="scientific">Aquamicrobium defluvii</name>
    <dbReference type="NCBI Taxonomy" id="69279"/>
    <lineage>
        <taxon>Bacteria</taxon>
        <taxon>Pseudomonadati</taxon>
        <taxon>Pseudomonadota</taxon>
        <taxon>Alphaproteobacteria</taxon>
        <taxon>Hyphomicrobiales</taxon>
        <taxon>Phyllobacteriaceae</taxon>
        <taxon>Aquamicrobium</taxon>
    </lineage>
</organism>
<keyword evidence="6" id="KW-0718">Serine biosynthesis</keyword>
<dbReference type="STRING" id="69279.BG36_00530"/>
<feature type="domain" description="D-isomer specific 2-hydroxyacid dehydrogenase NAD-binding" evidence="8">
    <location>
        <begin position="109"/>
        <end position="283"/>
    </location>
</feature>
<evidence type="ECO:0000313" key="10">
    <source>
        <dbReference type="EMBL" id="EXL10384.1"/>
    </source>
</evidence>
<gene>
    <name evidence="10" type="ORF">BG36_00530</name>
    <name evidence="11" type="ORF">DES43_103106</name>
</gene>
<dbReference type="EC" id="1.1.1.95" evidence="6"/>
<dbReference type="HOGENOM" id="CLU_019796_8_1_5"/>
<dbReference type="eggNOG" id="COG0111">
    <property type="taxonomic scope" value="Bacteria"/>
</dbReference>
<reference evidence="11 13" key="2">
    <citation type="submission" date="2019-03" db="EMBL/GenBank/DDBJ databases">
        <title>Genomic Encyclopedia of Type Strains, Phase IV (KMG-IV): sequencing the most valuable type-strain genomes for metagenomic binning, comparative biology and taxonomic classification.</title>
        <authorList>
            <person name="Goeker M."/>
        </authorList>
    </citation>
    <scope>NUCLEOTIDE SEQUENCE [LARGE SCALE GENOMIC DNA]</scope>
    <source>
        <strain evidence="11 13">DSM 11603</strain>
    </source>
</reference>
<dbReference type="NCBIfam" id="TIGR01327">
    <property type="entry name" value="PGDH"/>
    <property type="match status" value="1"/>
</dbReference>
<dbReference type="GO" id="GO:0004617">
    <property type="term" value="F:phosphoglycerate dehydrogenase activity"/>
    <property type="evidence" value="ECO:0007669"/>
    <property type="project" value="UniProtKB-UniRule"/>
</dbReference>
<comment type="similarity">
    <text evidence="2 6">Belongs to the D-isomer specific 2-hydroxyacid dehydrogenase family.</text>
</comment>
<keyword evidence="6" id="KW-0028">Amino-acid biosynthesis</keyword>
<evidence type="ECO:0000313" key="13">
    <source>
        <dbReference type="Proteomes" id="UP000294958"/>
    </source>
</evidence>
<protein>
    <recommendedName>
        <fullName evidence="6">D-3-phosphoglycerate dehydrogenase</fullName>
        <ecNumber evidence="6">1.1.1.95</ecNumber>
    </recommendedName>
</protein>
<dbReference type="Gene3D" id="3.30.1330.90">
    <property type="entry name" value="D-3-phosphoglycerate dehydrogenase, domain 3"/>
    <property type="match status" value="1"/>
</dbReference>
<sequence length="533" mass="57018">MAPRVLVSDKLSPTAVQIFRDRGVEVDYLPDLGKDKEKLLEVIGQYDGLAIRSATKVTEKLIAAATNLKVVGRAGIGVDNVDIPAASRRGIIVMNTPFGNSITTAEHAIALMFAVARQLPEANASTHEGKWEKNRFMGVEITGKTLGIIGAGNIGSIVATRAVGLKMHVVAFDPFLSESRAEELGVEKVELDELLARADFITLHTPLTDKTRNIINAESIAKMKDGVRIINCARGGLIVEADLIAALKSGKVAGAGIDVFEVEPATENPLFGMENVVCTPHLGASTSEAQENVALQVAEQMSDYLIKGAVSNAINMPSITAEEAPRLKPFVKLAEVLGAFVGQVTEDPIKEVEILFDGLTAQMNTRALISAALAGLIRPQVADVNMVSAPIMVKERGIIVAEVKRDKSGVFDGYIRLTVKTEHMERSIAGTCFSDGKPRFIQIKGINLDAEVGQHMLYTTNADAPGIIGLLGTLCGKNSVNIANFALGRNRPGGDAIALLYLDAPFPENVLEEVRSHQAIDSAKRLQFDVNGL</sequence>
<evidence type="ECO:0000256" key="1">
    <source>
        <dbReference type="ARBA" id="ARBA00005216"/>
    </source>
</evidence>
<evidence type="ECO:0000259" key="8">
    <source>
        <dbReference type="Pfam" id="PF02826"/>
    </source>
</evidence>
<feature type="domain" description="D-isomer specific 2-hydroxyacid dehydrogenase catalytic" evidence="7">
    <location>
        <begin position="5"/>
        <end position="315"/>
    </location>
</feature>
<accession>A0A011TFI4</accession>
<evidence type="ECO:0000313" key="12">
    <source>
        <dbReference type="Proteomes" id="UP000019849"/>
    </source>
</evidence>
<evidence type="ECO:0000256" key="4">
    <source>
        <dbReference type="ARBA" id="ARBA00023027"/>
    </source>
</evidence>
<evidence type="ECO:0000259" key="9">
    <source>
        <dbReference type="Pfam" id="PF19304"/>
    </source>
</evidence>
<name>A0A011TFI4_9HYPH</name>
<dbReference type="AlphaFoldDB" id="A0A011TFI4"/>
<evidence type="ECO:0000256" key="2">
    <source>
        <dbReference type="ARBA" id="ARBA00005854"/>
    </source>
</evidence>
<dbReference type="PANTHER" id="PTHR42938">
    <property type="entry name" value="FORMATE DEHYDROGENASE 1"/>
    <property type="match status" value="1"/>
</dbReference>
<keyword evidence="4 6" id="KW-0520">NAD</keyword>
<comment type="pathway">
    <text evidence="1 6">Amino-acid biosynthesis; L-serine biosynthesis; L-serine from 3-phospho-D-glycerate: step 1/3.</text>
</comment>
<dbReference type="GO" id="GO:0006564">
    <property type="term" value="P:L-serine biosynthetic process"/>
    <property type="evidence" value="ECO:0007669"/>
    <property type="project" value="UniProtKB-UniRule"/>
</dbReference>
<dbReference type="InterPro" id="IPR036291">
    <property type="entry name" value="NAD(P)-bd_dom_sf"/>
</dbReference>
<dbReference type="Proteomes" id="UP000294958">
    <property type="component" value="Unassembled WGS sequence"/>
</dbReference>
<dbReference type="RefSeq" id="WP_035022008.1">
    <property type="nucleotide sequence ID" value="NZ_KK073877.1"/>
</dbReference>
<dbReference type="EMBL" id="SNZF01000003">
    <property type="protein sequence ID" value="TDR37180.1"/>
    <property type="molecule type" value="Genomic_DNA"/>
</dbReference>
<dbReference type="InterPro" id="IPR006236">
    <property type="entry name" value="PGDH"/>
</dbReference>
<dbReference type="CDD" id="cd12173">
    <property type="entry name" value="PGDH_4"/>
    <property type="match status" value="1"/>
</dbReference>
<dbReference type="PROSITE" id="PS00065">
    <property type="entry name" value="D_2_HYDROXYACID_DH_1"/>
    <property type="match status" value="1"/>
</dbReference>
<dbReference type="GO" id="GO:0051287">
    <property type="term" value="F:NAD binding"/>
    <property type="evidence" value="ECO:0007669"/>
    <property type="project" value="UniProtKB-UniRule"/>
</dbReference>